<dbReference type="EC" id="2.7.1.39" evidence="2"/>
<dbReference type="SUPFAM" id="SSF53474">
    <property type="entry name" value="alpha/beta-Hydrolases"/>
    <property type="match status" value="1"/>
</dbReference>
<name>A0A6J4NJD8_9CHLR</name>
<dbReference type="EMBL" id="CADCTR010003246">
    <property type="protein sequence ID" value="CAA9389830.1"/>
    <property type="molecule type" value="Genomic_DNA"/>
</dbReference>
<dbReference type="InterPro" id="IPR000073">
    <property type="entry name" value="AB_hydrolase_1"/>
</dbReference>
<accession>A0A6J4NJD8</accession>
<keyword evidence="2" id="KW-0808">Transferase</keyword>
<organism evidence="2">
    <name type="scientific">uncultured Chloroflexia bacterium</name>
    <dbReference type="NCBI Taxonomy" id="1672391"/>
    <lineage>
        <taxon>Bacteria</taxon>
        <taxon>Bacillati</taxon>
        <taxon>Chloroflexota</taxon>
        <taxon>Chloroflexia</taxon>
        <taxon>environmental samples</taxon>
    </lineage>
</organism>
<evidence type="ECO:0000259" key="1">
    <source>
        <dbReference type="Pfam" id="PF00561"/>
    </source>
</evidence>
<gene>
    <name evidence="2" type="ORF">AVDCRST_MAG93-9665</name>
</gene>
<dbReference type="Gene3D" id="3.40.50.1820">
    <property type="entry name" value="alpha/beta hydrolase"/>
    <property type="match status" value="1"/>
</dbReference>
<feature type="domain" description="AB hydrolase-1" evidence="1">
    <location>
        <begin position="18"/>
        <end position="107"/>
    </location>
</feature>
<keyword evidence="2" id="KW-0418">Kinase</keyword>
<dbReference type="Pfam" id="PF00561">
    <property type="entry name" value="Abhydrolase_1"/>
    <property type="match status" value="1"/>
</dbReference>
<sequence length="252" mass="27618">MIDGVCWEYISAGDHAQALLLLPGGPGRGETSFQYILAFESDYRVIAPSYPACITAVDALVDGLVMLLHAEGIERTHVLGGSYSGMIAQCLLRRYPELVDRLVLSDTGTPNVRRAGRTRLLLGCIGVLPFGVVRALLKLGTYAFVHPMGTDRGFWQHYFHALLDGLVHDDLQARLEVAIDIDANKHFTPWAAPDWDEAHVDVPDLDLVMPHNAAGLDDRALDIAAQASAAWEAAVCWDDEYSVKRLAEVRAV</sequence>
<reference evidence="2" key="1">
    <citation type="submission" date="2020-02" db="EMBL/GenBank/DDBJ databases">
        <authorList>
            <person name="Meier V. D."/>
        </authorList>
    </citation>
    <scope>NUCLEOTIDE SEQUENCE</scope>
    <source>
        <strain evidence="2">AVDCRST_MAG93</strain>
    </source>
</reference>
<evidence type="ECO:0000313" key="2">
    <source>
        <dbReference type="EMBL" id="CAA9389830.1"/>
    </source>
</evidence>
<dbReference type="InterPro" id="IPR029058">
    <property type="entry name" value="AB_hydrolase_fold"/>
</dbReference>
<protein>
    <submittedName>
        <fullName evidence="2">Homoserine kinase</fullName>
        <ecNumber evidence="2">2.7.1.39</ecNumber>
    </submittedName>
</protein>
<dbReference type="GO" id="GO:0004413">
    <property type="term" value="F:homoserine kinase activity"/>
    <property type="evidence" value="ECO:0007669"/>
    <property type="project" value="UniProtKB-EC"/>
</dbReference>
<dbReference type="AlphaFoldDB" id="A0A6J4NJD8"/>
<proteinExistence type="predicted"/>